<name>A0ABV7H1W5_9BURK</name>
<gene>
    <name evidence="3" type="ORF">ACFOEN_09090</name>
</gene>
<reference evidence="4" key="1">
    <citation type="journal article" date="2019" name="Int. J. Syst. Evol. Microbiol.">
        <title>The Global Catalogue of Microorganisms (GCM) 10K type strain sequencing project: providing services to taxonomists for standard genome sequencing and annotation.</title>
        <authorList>
            <consortium name="The Broad Institute Genomics Platform"/>
            <consortium name="The Broad Institute Genome Sequencing Center for Infectious Disease"/>
            <person name="Wu L."/>
            <person name="Ma J."/>
        </authorList>
    </citation>
    <scope>NUCLEOTIDE SEQUENCE [LARGE SCALE GENOMIC DNA]</scope>
    <source>
        <strain evidence="4">KCTC 52168</strain>
    </source>
</reference>
<feature type="transmembrane region" description="Helical" evidence="1">
    <location>
        <begin position="76"/>
        <end position="95"/>
    </location>
</feature>
<dbReference type="Pfam" id="PF00462">
    <property type="entry name" value="Glutaredoxin"/>
    <property type="match status" value="1"/>
</dbReference>
<feature type="transmembrane region" description="Helical" evidence="1">
    <location>
        <begin position="18"/>
        <end position="36"/>
    </location>
</feature>
<dbReference type="InterPro" id="IPR002109">
    <property type="entry name" value="Glutaredoxin"/>
</dbReference>
<feature type="domain" description="Glutaredoxin" evidence="2">
    <location>
        <begin position="202"/>
        <end position="250"/>
    </location>
</feature>
<keyword evidence="1" id="KW-0812">Transmembrane</keyword>
<evidence type="ECO:0000259" key="2">
    <source>
        <dbReference type="Pfam" id="PF00462"/>
    </source>
</evidence>
<keyword evidence="1" id="KW-0472">Membrane</keyword>
<evidence type="ECO:0000256" key="1">
    <source>
        <dbReference type="SAM" id="Phobius"/>
    </source>
</evidence>
<comment type="caution">
    <text evidence="3">The sequence shown here is derived from an EMBL/GenBank/DDBJ whole genome shotgun (WGS) entry which is preliminary data.</text>
</comment>
<evidence type="ECO:0000313" key="4">
    <source>
        <dbReference type="Proteomes" id="UP001595556"/>
    </source>
</evidence>
<organism evidence="3 4">
    <name type="scientific">Piscinibacterium candidicorallinum</name>
    <dbReference type="NCBI Taxonomy" id="1793872"/>
    <lineage>
        <taxon>Bacteria</taxon>
        <taxon>Pseudomonadati</taxon>
        <taxon>Pseudomonadota</taxon>
        <taxon>Betaproteobacteria</taxon>
        <taxon>Burkholderiales</taxon>
        <taxon>Piscinibacterium</taxon>
    </lineage>
</organism>
<dbReference type="CDD" id="cd02976">
    <property type="entry name" value="NrdH"/>
    <property type="match status" value="1"/>
</dbReference>
<proteinExistence type="predicted"/>
<protein>
    <submittedName>
        <fullName evidence="3">Glutaredoxin family protein</fullName>
    </submittedName>
</protein>
<keyword evidence="4" id="KW-1185">Reference proteome</keyword>
<dbReference type="EMBL" id="JBHRTI010000004">
    <property type="protein sequence ID" value="MFC3147795.1"/>
    <property type="molecule type" value="Genomic_DNA"/>
</dbReference>
<dbReference type="RefSeq" id="WP_377303181.1">
    <property type="nucleotide sequence ID" value="NZ_CP180191.1"/>
</dbReference>
<evidence type="ECO:0000313" key="3">
    <source>
        <dbReference type="EMBL" id="MFC3147795.1"/>
    </source>
</evidence>
<dbReference type="PROSITE" id="PS51354">
    <property type="entry name" value="GLUTAREDOXIN_2"/>
    <property type="match status" value="1"/>
</dbReference>
<dbReference type="SUPFAM" id="SSF52833">
    <property type="entry name" value="Thioredoxin-like"/>
    <property type="match status" value="1"/>
</dbReference>
<keyword evidence="1" id="KW-1133">Transmembrane helix</keyword>
<dbReference type="Proteomes" id="UP001595556">
    <property type="component" value="Unassembled WGS sequence"/>
</dbReference>
<sequence length="285" mass="30897">MQILQTVVAPYTQLSEHTAAIVLATLGVTLGLWLLVRTARSGWGWALGTALLALPVAVLLVRHWGDPNGRDVRLPLFGLVATLAVSALVAINAGLSLPRDALADAPAKLQQTAQWFGSGAALQWAQHEVPRRIDRLRPASMPFATAPLAAEREADCLRIDTVFHSSLGTCVQASPQDLAARRELLAGRGLSVAAFNTETSLVLYTAYDCRRCEQTRQWLRERNVPFVERNLNIEREHQPGFRAIGGAAVPFMLYGRESREGFDEAWLNQRVGTQAAGTGAPAGTS</sequence>
<dbReference type="InterPro" id="IPR036249">
    <property type="entry name" value="Thioredoxin-like_sf"/>
</dbReference>
<dbReference type="Gene3D" id="3.40.30.10">
    <property type="entry name" value="Glutaredoxin"/>
    <property type="match status" value="1"/>
</dbReference>
<accession>A0ABV7H1W5</accession>
<feature type="transmembrane region" description="Helical" evidence="1">
    <location>
        <begin position="43"/>
        <end position="64"/>
    </location>
</feature>